<sequence length="617" mass="66433">MSIVSAEVQFSESFSVFSHLNAQNSEIYRRVLGTFVTAKERFQVHLRPDDVLGQLRRDAAVDAAEPTPGAAANPAAGATSATVPVPEDLSIEAVTAALDSLVGWGNLLASPDTGRVVQVEDFYRKRHLFQLSQAGEAAERALERFEETLGRRGALQSVALEDIAVTLHEFVTLIGAETPDLGKLHQTLAALTLRFTELADNASAFMASLQRTIDLTDTDEAAFVAYKSRLVDYLERFIQDLTVRGPQIATLLARADSAAVDRALRALAEREASDALVQVPDPGDAEHPVGPDALAESARHYAVWANRWEGLRSWFLSSHGRDSQAKLLRMAALAAIPALLDAVRAVNARRSGRSDRSTDYLRLAQWFQEAPDDDRHRLARAAFGLYSARHLTVDSATWAHWSDNAALVGAPWADAPAIEISPQLRRTGSYERKGRPNQVIDRSASRALIALQVREQAEQIAAARKRLATDGTVELSALAGLDSTAFGLFLTLLGDALVARPPEGGPIRTASTDGTMSIELTELPDAGFVALETERGTLWGPDHLVRITDLMEEDEDRPAGAHAADAADAEAESSTHGRADAEEAGDVQAGSPAHASHSRADADSDADADVDVFVEVS</sequence>
<evidence type="ECO:0000313" key="2">
    <source>
        <dbReference type="EMBL" id="WBM80875.1"/>
    </source>
</evidence>
<dbReference type="Pfam" id="PF09660">
    <property type="entry name" value="DUF2397"/>
    <property type="match status" value="1"/>
</dbReference>
<organism evidence="2 3">
    <name type="scientific">Cryobacterium breve</name>
    <dbReference type="NCBI Taxonomy" id="1259258"/>
    <lineage>
        <taxon>Bacteria</taxon>
        <taxon>Bacillati</taxon>
        <taxon>Actinomycetota</taxon>
        <taxon>Actinomycetes</taxon>
        <taxon>Micrococcales</taxon>
        <taxon>Microbacteriaceae</taxon>
        <taxon>Cryobacterium</taxon>
    </lineage>
</organism>
<accession>A0ABY7NF12</accession>
<dbReference type="RefSeq" id="WP_281535587.1">
    <property type="nucleotide sequence ID" value="NZ_CP075584.1"/>
</dbReference>
<protein>
    <submittedName>
        <fullName evidence="2">TIGR02677 family protein</fullName>
    </submittedName>
</protein>
<keyword evidence="3" id="KW-1185">Reference proteome</keyword>
<dbReference type="InterPro" id="IPR013493">
    <property type="entry name" value="CHP02677"/>
</dbReference>
<dbReference type="Proteomes" id="UP001212421">
    <property type="component" value="Chromosome"/>
</dbReference>
<feature type="compositionally biased region" description="Acidic residues" evidence="1">
    <location>
        <begin position="603"/>
        <end position="617"/>
    </location>
</feature>
<proteinExistence type="predicted"/>
<gene>
    <name evidence="2" type="ORF">KIV56_06090</name>
</gene>
<feature type="region of interest" description="Disordered" evidence="1">
    <location>
        <begin position="554"/>
        <end position="617"/>
    </location>
</feature>
<name>A0ABY7NF12_9MICO</name>
<reference evidence="2 3" key="1">
    <citation type="submission" date="2021-05" db="EMBL/GenBank/DDBJ databases">
        <authorList>
            <person name="Kumar R."/>
            <person name="Kumar A."/>
            <person name="Mukhia S."/>
        </authorList>
    </citation>
    <scope>NUCLEOTIDE SEQUENCE [LARGE SCALE GENOMIC DNA]</scope>
    <source>
        <strain evidence="2 3">ERMR7:08</strain>
    </source>
</reference>
<evidence type="ECO:0000256" key="1">
    <source>
        <dbReference type="SAM" id="MobiDB-lite"/>
    </source>
</evidence>
<evidence type="ECO:0000313" key="3">
    <source>
        <dbReference type="Proteomes" id="UP001212421"/>
    </source>
</evidence>
<feature type="region of interest" description="Disordered" evidence="1">
    <location>
        <begin position="62"/>
        <end position="81"/>
    </location>
</feature>
<dbReference type="NCBIfam" id="TIGR02677">
    <property type="entry name" value="TIGR02677 family protein"/>
    <property type="match status" value="1"/>
</dbReference>
<dbReference type="EMBL" id="CP075584">
    <property type="protein sequence ID" value="WBM80875.1"/>
    <property type="molecule type" value="Genomic_DNA"/>
</dbReference>